<evidence type="ECO:0000256" key="7">
    <source>
        <dbReference type="HAMAP-Rule" id="MF_00910"/>
    </source>
</evidence>
<dbReference type="RefSeq" id="WP_133362524.1">
    <property type="nucleotide sequence ID" value="NZ_CP037940.1"/>
</dbReference>
<dbReference type="OrthoDB" id="2149581at2"/>
<dbReference type="EMBL" id="CP037940">
    <property type="protein sequence ID" value="QBO35444.1"/>
    <property type="molecule type" value="Genomic_DNA"/>
</dbReference>
<evidence type="ECO:0000256" key="4">
    <source>
        <dbReference type="ARBA" id="ARBA00022989"/>
    </source>
</evidence>
<dbReference type="InterPro" id="IPR007060">
    <property type="entry name" value="FtsL/DivIC"/>
</dbReference>
<keyword evidence="3 7" id="KW-0812">Transmembrane</keyword>
<accession>A0A4P6YRZ8</accession>
<evidence type="ECO:0000256" key="9">
    <source>
        <dbReference type="SAM" id="MobiDB-lite"/>
    </source>
</evidence>
<evidence type="ECO:0000256" key="5">
    <source>
        <dbReference type="ARBA" id="ARBA00023136"/>
    </source>
</evidence>
<dbReference type="InterPro" id="IPR011922">
    <property type="entry name" value="Cell_div_FtsL"/>
</dbReference>
<keyword evidence="6 7" id="KW-0131">Cell cycle</keyword>
<dbReference type="GO" id="GO:0043093">
    <property type="term" value="P:FtsZ-dependent cytokinesis"/>
    <property type="evidence" value="ECO:0007669"/>
    <property type="project" value="UniProtKB-UniRule"/>
</dbReference>
<evidence type="ECO:0000256" key="2">
    <source>
        <dbReference type="ARBA" id="ARBA00022618"/>
    </source>
</evidence>
<organism evidence="10 11">
    <name type="scientific">Periweissella cryptocerci</name>
    <dbReference type="NCBI Taxonomy" id="2506420"/>
    <lineage>
        <taxon>Bacteria</taxon>
        <taxon>Bacillati</taxon>
        <taxon>Bacillota</taxon>
        <taxon>Bacilli</taxon>
        <taxon>Lactobacillales</taxon>
        <taxon>Lactobacillaceae</taxon>
        <taxon>Periweissella</taxon>
    </lineage>
</organism>
<protein>
    <recommendedName>
        <fullName evidence="7 8">Cell division protein FtsL</fullName>
    </recommendedName>
</protein>
<dbReference type="Proteomes" id="UP000292886">
    <property type="component" value="Chromosome"/>
</dbReference>
<comment type="function">
    <text evidence="7">Essential cell division protein.</text>
</comment>
<proteinExistence type="inferred from homology"/>
<dbReference type="AlphaFoldDB" id="A0A4P6YRZ8"/>
<keyword evidence="5 7" id="KW-0472">Membrane</keyword>
<keyword evidence="1 7" id="KW-1003">Cell membrane</keyword>
<reference evidence="11" key="1">
    <citation type="submission" date="2019-03" db="EMBL/GenBank/DDBJ databases">
        <title>Weissella sp. 26KH-42 Genome sequencing.</title>
        <authorList>
            <person name="Heo J."/>
            <person name="Kim S.-J."/>
            <person name="Kim J.-S."/>
            <person name="Hong S.-B."/>
            <person name="Kwon S.-W."/>
        </authorList>
    </citation>
    <scope>NUCLEOTIDE SEQUENCE [LARGE SCALE GENOMIC DNA]</scope>
    <source>
        <strain evidence="11">26KH-42</strain>
    </source>
</reference>
<dbReference type="GO" id="GO:0032153">
    <property type="term" value="C:cell division site"/>
    <property type="evidence" value="ECO:0007669"/>
    <property type="project" value="UniProtKB-UniRule"/>
</dbReference>
<dbReference type="KEGG" id="wei:EQG49_02665"/>
<name>A0A4P6YRZ8_9LACO</name>
<evidence type="ECO:0000256" key="1">
    <source>
        <dbReference type="ARBA" id="ARBA00022475"/>
    </source>
</evidence>
<dbReference type="GO" id="GO:0005886">
    <property type="term" value="C:plasma membrane"/>
    <property type="evidence" value="ECO:0007669"/>
    <property type="project" value="UniProtKB-SubCell"/>
</dbReference>
<dbReference type="NCBIfam" id="TIGR02209">
    <property type="entry name" value="ftsL_broad"/>
    <property type="match status" value="1"/>
</dbReference>
<dbReference type="Pfam" id="PF04977">
    <property type="entry name" value="DivIC"/>
    <property type="match status" value="1"/>
</dbReference>
<feature type="transmembrane region" description="Helical" evidence="7">
    <location>
        <begin position="42"/>
        <end position="66"/>
    </location>
</feature>
<keyword evidence="2 7" id="KW-0132">Cell division</keyword>
<evidence type="ECO:0000256" key="6">
    <source>
        <dbReference type="ARBA" id="ARBA00023306"/>
    </source>
</evidence>
<comment type="similarity">
    <text evidence="7">Belongs to the FtsL family.</text>
</comment>
<sequence length="124" mass="13635">MAQNNARALPLEQPQPNKQPNLRVLPDQSGQMSRARWTHKEFILCGACGLVVSLLLVFVVASSVAVNNANRNLATSQTRIDKIGSQNSNLKQEINELSSHSRLQKVANKYGLSLANQSIRNVSK</sequence>
<gene>
    <name evidence="7 10" type="primary">ftsL</name>
    <name evidence="10" type="ORF">EQG49_02665</name>
</gene>
<keyword evidence="4 7" id="KW-1133">Transmembrane helix</keyword>
<comment type="subcellular location">
    <subcellularLocation>
        <location evidence="7">Cell membrane</location>
        <topology evidence="7">Single-pass type II membrane protein</topology>
    </subcellularLocation>
    <text evidence="7">Localizes to the division septum where it forms a ring structure.</text>
</comment>
<keyword evidence="11" id="KW-1185">Reference proteome</keyword>
<evidence type="ECO:0000256" key="3">
    <source>
        <dbReference type="ARBA" id="ARBA00022692"/>
    </source>
</evidence>
<dbReference type="HAMAP" id="MF_00910">
    <property type="entry name" value="FtsL"/>
    <property type="match status" value="1"/>
</dbReference>
<evidence type="ECO:0000256" key="8">
    <source>
        <dbReference type="NCBIfam" id="TIGR02209"/>
    </source>
</evidence>
<evidence type="ECO:0000313" key="10">
    <source>
        <dbReference type="EMBL" id="QBO35444.1"/>
    </source>
</evidence>
<feature type="region of interest" description="Disordered" evidence="9">
    <location>
        <begin position="1"/>
        <end position="29"/>
    </location>
</feature>
<evidence type="ECO:0000313" key="11">
    <source>
        <dbReference type="Proteomes" id="UP000292886"/>
    </source>
</evidence>